<evidence type="ECO:0000256" key="2">
    <source>
        <dbReference type="SAM" id="MobiDB-lite"/>
    </source>
</evidence>
<dbReference type="PANTHER" id="PTHR10300">
    <property type="entry name" value="CALCIPRESSIN"/>
    <property type="match status" value="1"/>
</dbReference>
<dbReference type="InterPro" id="IPR006931">
    <property type="entry name" value="Calcipressin"/>
</dbReference>
<dbReference type="InterPro" id="IPR035979">
    <property type="entry name" value="RBD_domain_sf"/>
</dbReference>
<evidence type="ECO:0008006" key="4">
    <source>
        <dbReference type="Google" id="ProtNLM"/>
    </source>
</evidence>
<reference evidence="3" key="1">
    <citation type="journal article" date="2014" name="Genome Announc.">
        <title>De novo whole-genome sequence and genome annotation of Lichtheimia ramosa.</title>
        <authorList>
            <person name="Linde J."/>
            <person name="Schwartze V."/>
            <person name="Binder U."/>
            <person name="Lass-Florl C."/>
            <person name="Voigt K."/>
            <person name="Horn F."/>
        </authorList>
    </citation>
    <scope>NUCLEOTIDE SEQUENCE</scope>
    <source>
        <strain evidence="3">JMRC FSU:6197</strain>
    </source>
</reference>
<evidence type="ECO:0000256" key="1">
    <source>
        <dbReference type="ARBA" id="ARBA00008209"/>
    </source>
</evidence>
<dbReference type="OrthoDB" id="17212at2759"/>
<dbReference type="Pfam" id="PF04847">
    <property type="entry name" value="Calcipressin"/>
    <property type="match status" value="1"/>
</dbReference>
<name>A0A077WN29_9FUNG</name>
<evidence type="ECO:0000313" key="3">
    <source>
        <dbReference type="EMBL" id="CDS09001.1"/>
    </source>
</evidence>
<proteinExistence type="inferred from homology"/>
<dbReference type="GO" id="GO:0019722">
    <property type="term" value="P:calcium-mediated signaling"/>
    <property type="evidence" value="ECO:0007669"/>
    <property type="project" value="InterPro"/>
</dbReference>
<dbReference type="Gene3D" id="3.30.70.330">
    <property type="match status" value="1"/>
</dbReference>
<dbReference type="PANTHER" id="PTHR10300:SF14">
    <property type="entry name" value="PROTEIN SARAH"/>
    <property type="match status" value="1"/>
</dbReference>
<dbReference type="GO" id="GO:0005634">
    <property type="term" value="C:nucleus"/>
    <property type="evidence" value="ECO:0007669"/>
    <property type="project" value="TreeGrafter"/>
</dbReference>
<dbReference type="InterPro" id="IPR012677">
    <property type="entry name" value="Nucleotide-bd_a/b_plait_sf"/>
</dbReference>
<organism evidence="3">
    <name type="scientific">Lichtheimia ramosa</name>
    <dbReference type="NCBI Taxonomy" id="688394"/>
    <lineage>
        <taxon>Eukaryota</taxon>
        <taxon>Fungi</taxon>
        <taxon>Fungi incertae sedis</taxon>
        <taxon>Mucoromycota</taxon>
        <taxon>Mucoromycotina</taxon>
        <taxon>Mucoromycetes</taxon>
        <taxon>Mucorales</taxon>
        <taxon>Lichtheimiaceae</taxon>
        <taxon>Lichtheimia</taxon>
    </lineage>
</organism>
<comment type="similarity">
    <text evidence="1">Belongs to the RCAN family.</text>
</comment>
<dbReference type="SUPFAM" id="SSF54928">
    <property type="entry name" value="RNA-binding domain, RBD"/>
    <property type="match status" value="1"/>
</dbReference>
<dbReference type="EMBL" id="LK023328">
    <property type="protein sequence ID" value="CDS09001.1"/>
    <property type="molecule type" value="Genomic_DNA"/>
</dbReference>
<protein>
    <recommendedName>
        <fullName evidence="4">Calcipressin</fullName>
    </recommendedName>
</protein>
<accession>A0A077WN29</accession>
<dbReference type="GO" id="GO:0003676">
    <property type="term" value="F:nucleic acid binding"/>
    <property type="evidence" value="ECO:0007669"/>
    <property type="project" value="InterPro"/>
</dbReference>
<dbReference type="AlphaFoldDB" id="A0A077WN29"/>
<dbReference type="GO" id="GO:0005737">
    <property type="term" value="C:cytoplasm"/>
    <property type="evidence" value="ECO:0007669"/>
    <property type="project" value="TreeGrafter"/>
</dbReference>
<dbReference type="GO" id="GO:0008597">
    <property type="term" value="F:calcium-dependent protein serine/threonine phosphatase regulator activity"/>
    <property type="evidence" value="ECO:0007669"/>
    <property type="project" value="TreeGrafter"/>
</dbReference>
<sequence>MDSNSIATNTLLMPNIPALFFEYPASLAFLRSTFERYGNLHAFVAMKGFRRLMIIYDETLCSVDAHDSLDKKTLLWTQPSSTSESIYLYIKDAGECVDVPGLDDMQIRIYYGQHNPINVDPALSQLRVPENKKNFLISPPGSPCENWQQTEESPPNTAVLASDLTHAIAELSDDDLDDLDDFQLDQQSASSHDKDSSDTTSTTRPSTLKIVTAANNDTGNENVPMITVQDCDDNPSPPSEKPPRTGFPKARVAPTPRPPILSTQ</sequence>
<feature type="region of interest" description="Disordered" evidence="2">
    <location>
        <begin position="186"/>
        <end position="264"/>
    </location>
</feature>
<gene>
    <name evidence="3" type="ORF">LRAMOSA10361</name>
</gene>
<feature type="compositionally biased region" description="Low complexity" evidence="2">
    <location>
        <begin position="198"/>
        <end position="207"/>
    </location>
</feature>
<feature type="compositionally biased region" description="Pro residues" evidence="2">
    <location>
        <begin position="255"/>
        <end position="264"/>
    </location>
</feature>